<sequence length="57" mass="6486">MEEHGLKWFNAQKEESMLQKTGLMRVALHLSSLSSAKLSVSWGWDMCLPILRNATSH</sequence>
<accession>A0ABS8TQH4</accession>
<name>A0ABS8TQH4_DATST</name>
<feature type="non-terminal residue" evidence="1">
    <location>
        <position position="57"/>
    </location>
</feature>
<keyword evidence="2" id="KW-1185">Reference proteome</keyword>
<protein>
    <submittedName>
        <fullName evidence="1">Uncharacterized protein</fullName>
    </submittedName>
</protein>
<dbReference type="EMBL" id="JACEIK010001923">
    <property type="protein sequence ID" value="MCD7473121.1"/>
    <property type="molecule type" value="Genomic_DNA"/>
</dbReference>
<comment type="caution">
    <text evidence="1">The sequence shown here is derived from an EMBL/GenBank/DDBJ whole genome shotgun (WGS) entry which is preliminary data.</text>
</comment>
<proteinExistence type="predicted"/>
<evidence type="ECO:0000313" key="1">
    <source>
        <dbReference type="EMBL" id="MCD7473121.1"/>
    </source>
</evidence>
<gene>
    <name evidence="1" type="ORF">HAX54_014747</name>
</gene>
<reference evidence="1 2" key="1">
    <citation type="journal article" date="2021" name="BMC Genomics">
        <title>Datura genome reveals duplications of psychoactive alkaloid biosynthetic genes and high mutation rate following tissue culture.</title>
        <authorList>
            <person name="Rajewski A."/>
            <person name="Carter-House D."/>
            <person name="Stajich J."/>
            <person name="Litt A."/>
        </authorList>
    </citation>
    <scope>NUCLEOTIDE SEQUENCE [LARGE SCALE GENOMIC DNA]</scope>
    <source>
        <strain evidence="1">AR-01</strain>
    </source>
</reference>
<organism evidence="1 2">
    <name type="scientific">Datura stramonium</name>
    <name type="common">Jimsonweed</name>
    <name type="synonym">Common thornapple</name>
    <dbReference type="NCBI Taxonomy" id="4076"/>
    <lineage>
        <taxon>Eukaryota</taxon>
        <taxon>Viridiplantae</taxon>
        <taxon>Streptophyta</taxon>
        <taxon>Embryophyta</taxon>
        <taxon>Tracheophyta</taxon>
        <taxon>Spermatophyta</taxon>
        <taxon>Magnoliopsida</taxon>
        <taxon>eudicotyledons</taxon>
        <taxon>Gunneridae</taxon>
        <taxon>Pentapetalae</taxon>
        <taxon>asterids</taxon>
        <taxon>lamiids</taxon>
        <taxon>Solanales</taxon>
        <taxon>Solanaceae</taxon>
        <taxon>Solanoideae</taxon>
        <taxon>Datureae</taxon>
        <taxon>Datura</taxon>
    </lineage>
</organism>
<evidence type="ECO:0000313" key="2">
    <source>
        <dbReference type="Proteomes" id="UP000823775"/>
    </source>
</evidence>
<dbReference type="Proteomes" id="UP000823775">
    <property type="component" value="Unassembled WGS sequence"/>
</dbReference>